<sequence length="219" mass="25159">MQVMDLGYFDEMRRLRRQLLDQYWPHVEPAVKRLLIRQRTPLTQVQIQAVGALISERFHLGKVDGAYLEMLIKRLENHVLGFQSATASDSGSVRYITIADCENMTAAQFCRIIRQLFSRFGYEGECHEEHWLELRHGVTAQSLLVYAEVQNRIIHLNDLRFLQSLKKEKNSPRGIYVTVGSFGPEVLEASSHDGVELWDGNQLGALLDRVQLPPRSILD</sequence>
<dbReference type="GO" id="GO:0003677">
    <property type="term" value="F:DNA binding"/>
    <property type="evidence" value="ECO:0007669"/>
    <property type="project" value="InterPro"/>
</dbReference>
<protein>
    <recommendedName>
        <fullName evidence="1">Restriction endonuclease type IV Mrr domain-containing protein</fullName>
    </recommendedName>
</protein>
<evidence type="ECO:0000259" key="1">
    <source>
        <dbReference type="Pfam" id="PF04471"/>
    </source>
</evidence>
<gene>
    <name evidence="2" type="ORF">C7B43_16950</name>
</gene>
<accession>A0A2T2WSW6</accession>
<dbReference type="AlphaFoldDB" id="A0A2T2WSW6"/>
<dbReference type="Proteomes" id="UP000242699">
    <property type="component" value="Unassembled WGS sequence"/>
</dbReference>
<reference evidence="2 3" key="1">
    <citation type="journal article" date="2014" name="BMC Genomics">
        <title>Comparison of environmental and isolate Sulfobacillus genomes reveals diverse carbon, sulfur, nitrogen, and hydrogen metabolisms.</title>
        <authorList>
            <person name="Justice N.B."/>
            <person name="Norman A."/>
            <person name="Brown C.T."/>
            <person name="Singh A."/>
            <person name="Thomas B.C."/>
            <person name="Banfield J.F."/>
        </authorList>
    </citation>
    <scope>NUCLEOTIDE SEQUENCE [LARGE SCALE GENOMIC DNA]</scope>
    <source>
        <strain evidence="2">AMDSBA1</strain>
    </source>
</reference>
<proteinExistence type="predicted"/>
<comment type="caution">
    <text evidence="2">The sequence shown here is derived from an EMBL/GenBank/DDBJ whole genome shotgun (WGS) entry which is preliminary data.</text>
</comment>
<feature type="domain" description="Restriction endonuclease type IV Mrr" evidence="1">
    <location>
        <begin position="102"/>
        <end position="206"/>
    </location>
</feature>
<name>A0A2T2WSW6_9FIRM</name>
<dbReference type="GO" id="GO:0004519">
    <property type="term" value="F:endonuclease activity"/>
    <property type="evidence" value="ECO:0007669"/>
    <property type="project" value="InterPro"/>
</dbReference>
<dbReference type="Pfam" id="PF04471">
    <property type="entry name" value="Mrr_cat"/>
    <property type="match status" value="1"/>
</dbReference>
<evidence type="ECO:0000313" key="3">
    <source>
        <dbReference type="Proteomes" id="UP000242699"/>
    </source>
</evidence>
<dbReference type="GO" id="GO:0009307">
    <property type="term" value="P:DNA restriction-modification system"/>
    <property type="evidence" value="ECO:0007669"/>
    <property type="project" value="InterPro"/>
</dbReference>
<dbReference type="InterPro" id="IPR007560">
    <property type="entry name" value="Restrct_endonuc_IV_Mrr"/>
</dbReference>
<evidence type="ECO:0000313" key="2">
    <source>
        <dbReference type="EMBL" id="PSR25339.1"/>
    </source>
</evidence>
<organism evidence="2 3">
    <name type="scientific">Sulfobacillus benefaciens</name>
    <dbReference type="NCBI Taxonomy" id="453960"/>
    <lineage>
        <taxon>Bacteria</taxon>
        <taxon>Bacillati</taxon>
        <taxon>Bacillota</taxon>
        <taxon>Clostridia</taxon>
        <taxon>Eubacteriales</taxon>
        <taxon>Clostridiales Family XVII. Incertae Sedis</taxon>
        <taxon>Sulfobacillus</taxon>
    </lineage>
</organism>
<dbReference type="EMBL" id="PXYT01000056">
    <property type="protein sequence ID" value="PSR25339.1"/>
    <property type="molecule type" value="Genomic_DNA"/>
</dbReference>